<keyword evidence="3" id="KW-1185">Reference proteome</keyword>
<dbReference type="InterPro" id="IPR036465">
    <property type="entry name" value="vWFA_dom_sf"/>
</dbReference>
<sequence length="295" mass="33937">MSKLLDPKIMMAIKDLSLAAKTTIDGFMQGINKSAIKGPGMEFSQYRSYQPGDDLRLLDWKMFARSDRYYIRESEIETNITLRLLVDASASMDHQDGDFKKIDYARYLAASLAYLGNLQGDIIGLNVFREHEVIALPAKQDFQHLSRLFYQLEQITPAGKFTAADVYTPLYTGGGSSELTILISDLYQDTNEIFELLDVAGTMKHEVIVFHLMSRNELELDFQGYSNFEDLETGETIQVDQSAIRKAYMSKLQTYLEEVKERALDKRIFYRMLRTDQPLDTAIRDFLNQRKKLKV</sequence>
<dbReference type="SUPFAM" id="SSF53300">
    <property type="entry name" value="vWA-like"/>
    <property type="match status" value="1"/>
</dbReference>
<name>A0A916U567_9SPHI</name>
<feature type="domain" description="DUF58" evidence="1">
    <location>
        <begin position="45"/>
        <end position="252"/>
    </location>
</feature>
<dbReference type="Proteomes" id="UP000651668">
    <property type="component" value="Unassembled WGS sequence"/>
</dbReference>
<dbReference type="PANTHER" id="PTHR33608:SF7">
    <property type="entry name" value="DUF58 DOMAIN-CONTAINING PROTEIN"/>
    <property type="match status" value="1"/>
</dbReference>
<gene>
    <name evidence="2" type="ORF">GCM10011387_11320</name>
</gene>
<accession>A0A916U567</accession>
<dbReference type="EMBL" id="BMIL01000003">
    <property type="protein sequence ID" value="GGC59391.1"/>
    <property type="molecule type" value="Genomic_DNA"/>
</dbReference>
<reference evidence="2" key="2">
    <citation type="submission" date="2020-09" db="EMBL/GenBank/DDBJ databases">
        <authorList>
            <person name="Sun Q."/>
            <person name="Zhou Y."/>
        </authorList>
    </citation>
    <scope>NUCLEOTIDE SEQUENCE</scope>
    <source>
        <strain evidence="2">CGMCC 1.15343</strain>
    </source>
</reference>
<dbReference type="AlphaFoldDB" id="A0A916U567"/>
<proteinExistence type="predicted"/>
<comment type="caution">
    <text evidence="2">The sequence shown here is derived from an EMBL/GenBank/DDBJ whole genome shotgun (WGS) entry which is preliminary data.</text>
</comment>
<dbReference type="RefSeq" id="WP_229663529.1">
    <property type="nucleotide sequence ID" value="NZ_BMIL01000003.1"/>
</dbReference>
<dbReference type="Pfam" id="PF01882">
    <property type="entry name" value="DUF58"/>
    <property type="match status" value="1"/>
</dbReference>
<protein>
    <recommendedName>
        <fullName evidence="1">DUF58 domain-containing protein</fullName>
    </recommendedName>
</protein>
<evidence type="ECO:0000313" key="2">
    <source>
        <dbReference type="EMBL" id="GGC59391.1"/>
    </source>
</evidence>
<dbReference type="PANTHER" id="PTHR33608">
    <property type="entry name" value="BLL2464 PROTEIN"/>
    <property type="match status" value="1"/>
</dbReference>
<reference evidence="2" key="1">
    <citation type="journal article" date="2014" name="Int. J. Syst. Evol. Microbiol.">
        <title>Complete genome sequence of Corynebacterium casei LMG S-19264T (=DSM 44701T), isolated from a smear-ripened cheese.</title>
        <authorList>
            <consortium name="US DOE Joint Genome Institute (JGI-PGF)"/>
            <person name="Walter F."/>
            <person name="Albersmeier A."/>
            <person name="Kalinowski J."/>
            <person name="Ruckert C."/>
        </authorList>
    </citation>
    <scope>NUCLEOTIDE SEQUENCE</scope>
    <source>
        <strain evidence="2">CGMCC 1.15343</strain>
    </source>
</reference>
<dbReference type="Gene3D" id="3.40.50.410">
    <property type="entry name" value="von Willebrand factor, type A domain"/>
    <property type="match status" value="1"/>
</dbReference>
<evidence type="ECO:0000259" key="1">
    <source>
        <dbReference type="Pfam" id="PF01882"/>
    </source>
</evidence>
<dbReference type="InterPro" id="IPR002881">
    <property type="entry name" value="DUF58"/>
</dbReference>
<evidence type="ECO:0000313" key="3">
    <source>
        <dbReference type="Proteomes" id="UP000651668"/>
    </source>
</evidence>
<organism evidence="2 3">
    <name type="scientific">Pedobacter quisquiliarum</name>
    <dbReference type="NCBI Taxonomy" id="1834438"/>
    <lineage>
        <taxon>Bacteria</taxon>
        <taxon>Pseudomonadati</taxon>
        <taxon>Bacteroidota</taxon>
        <taxon>Sphingobacteriia</taxon>
        <taxon>Sphingobacteriales</taxon>
        <taxon>Sphingobacteriaceae</taxon>
        <taxon>Pedobacter</taxon>
    </lineage>
</organism>